<organism evidence="1 2">
    <name type="scientific">Janibacter limosus</name>
    <dbReference type="NCBI Taxonomy" id="53458"/>
    <lineage>
        <taxon>Bacteria</taxon>
        <taxon>Bacillati</taxon>
        <taxon>Actinomycetota</taxon>
        <taxon>Actinomycetes</taxon>
        <taxon>Micrococcales</taxon>
        <taxon>Intrasporangiaceae</taxon>
        <taxon>Janibacter</taxon>
    </lineage>
</organism>
<protein>
    <submittedName>
        <fullName evidence="1">Uncharacterized protein</fullName>
    </submittedName>
</protein>
<dbReference type="Proteomes" id="UP001059663">
    <property type="component" value="Chromosome"/>
</dbReference>
<reference evidence="1" key="1">
    <citation type="submission" date="2021-11" db="EMBL/GenBank/DDBJ databases">
        <title>Study of the species diversity of bacterial strains isolated from a unique natural object - Shulgan-Tash cave (Bashkiria).</title>
        <authorList>
            <person name="Sazanova A.L."/>
            <person name="Chirak E.R."/>
            <person name="Safronova V.I."/>
        </authorList>
    </citation>
    <scope>NUCLEOTIDE SEQUENCE</scope>
    <source>
        <strain evidence="1">P1</strain>
    </source>
</reference>
<accession>A0AC61U329</accession>
<dbReference type="EMBL" id="CP087977">
    <property type="protein sequence ID" value="UUZ44413.1"/>
    <property type="molecule type" value="Genomic_DNA"/>
</dbReference>
<proteinExistence type="predicted"/>
<name>A0AC61U329_9MICO</name>
<sequence>MSDDAGPINAVPVRHPGRWVALVVIAVFFAMIISSFVTNERWDWPFAFRVMNYSPVLEGLLKGTILATIGSMIIGVVLGVVVGVMRLSDNPVLKFVGFLYTWFFRGIPRLGARRALRHRHRLPLPEVRHRALPLQPAARRVAGDEQRPDALHLQRQPDQQHAHLGHHRDGPVRGGLHGRDRACRHHVGRQRPA</sequence>
<gene>
    <name evidence="1" type="ORF">LP422_18635</name>
</gene>
<evidence type="ECO:0000313" key="1">
    <source>
        <dbReference type="EMBL" id="UUZ44413.1"/>
    </source>
</evidence>
<evidence type="ECO:0000313" key="2">
    <source>
        <dbReference type="Proteomes" id="UP001059663"/>
    </source>
</evidence>